<name>A0A927BYL1_9GAMM</name>
<evidence type="ECO:0000259" key="1">
    <source>
        <dbReference type="Pfam" id="PF00724"/>
    </source>
</evidence>
<dbReference type="PANTHER" id="PTHR22893:SF55">
    <property type="entry name" value="OXIDOREDUCTASE-RELATED"/>
    <property type="match status" value="1"/>
</dbReference>
<keyword evidence="3" id="KW-1185">Reference proteome</keyword>
<dbReference type="Pfam" id="PF00724">
    <property type="entry name" value="Oxidored_FMN"/>
    <property type="match status" value="1"/>
</dbReference>
<organism evidence="2 3">
    <name type="scientific">Spongiibacter pelagi</name>
    <dbReference type="NCBI Taxonomy" id="2760804"/>
    <lineage>
        <taxon>Bacteria</taxon>
        <taxon>Pseudomonadati</taxon>
        <taxon>Pseudomonadota</taxon>
        <taxon>Gammaproteobacteria</taxon>
        <taxon>Cellvibrionales</taxon>
        <taxon>Spongiibacteraceae</taxon>
        <taxon>Spongiibacter</taxon>
    </lineage>
</organism>
<proteinExistence type="predicted"/>
<dbReference type="FunFam" id="3.20.20.70:FF:000262">
    <property type="entry name" value="NADH:flavin oxidoreductase"/>
    <property type="match status" value="1"/>
</dbReference>
<gene>
    <name evidence="2" type="ORF">IB286_00295</name>
</gene>
<dbReference type="InterPro" id="IPR001155">
    <property type="entry name" value="OxRdtase_FMN_N"/>
</dbReference>
<reference evidence="2" key="1">
    <citation type="submission" date="2020-09" db="EMBL/GenBank/DDBJ databases">
        <authorList>
            <person name="Yoon J.-W."/>
        </authorList>
    </citation>
    <scope>NUCLEOTIDE SEQUENCE</scope>
    <source>
        <strain evidence="2">KMU-158</strain>
    </source>
</reference>
<sequence>MFDALFKPFQCKSLNLPNRLVMAPMTRSHSPNGILGPDMAPYYARRAAANVGLIISEATGIARPGSLNDLDVPRFYGEAELAAWKTAVDAVHASGGQFVPQLWHVGAMRAAAHARRVDDALLESPSGLDAKGQLRNKPMTDSDIADTIAAYADAAANAKKMGCDGVEIHGAHGYLIDQFFWPLSNRREDQWGGNTLLERSRFAVEILKAVRASVGEDFAVILRVSQWKQQDYEARLAETPQELDAWLNLLSDAGVDIFHLSQRRFWEAEFAGSELNLAGWAKKLTGKPTITVGSVGLNGDFLSSFSGGGADQAANLDQLATRLEKGEFDLVAVGRALLQDPAWATKLKESRSDEMSSFNAASMLTVF</sequence>
<dbReference type="EMBL" id="JACXLD010000001">
    <property type="protein sequence ID" value="MBD2857424.1"/>
    <property type="molecule type" value="Genomic_DNA"/>
</dbReference>
<feature type="domain" description="NADH:flavin oxidoreductase/NADH oxidase N-terminal" evidence="1">
    <location>
        <begin position="5"/>
        <end position="354"/>
    </location>
</feature>
<dbReference type="CDD" id="cd04747">
    <property type="entry name" value="OYE_like_5_FMN"/>
    <property type="match status" value="1"/>
</dbReference>
<dbReference type="InterPro" id="IPR045247">
    <property type="entry name" value="Oye-like"/>
</dbReference>
<protein>
    <submittedName>
        <fullName evidence="2">NADH:flavin oxidoreductase</fullName>
    </submittedName>
</protein>
<dbReference type="Gene3D" id="3.20.20.70">
    <property type="entry name" value="Aldolase class I"/>
    <property type="match status" value="1"/>
</dbReference>
<comment type="caution">
    <text evidence="2">The sequence shown here is derived from an EMBL/GenBank/DDBJ whole genome shotgun (WGS) entry which is preliminary data.</text>
</comment>
<dbReference type="SUPFAM" id="SSF51395">
    <property type="entry name" value="FMN-linked oxidoreductases"/>
    <property type="match status" value="1"/>
</dbReference>
<dbReference type="GO" id="GO:0005829">
    <property type="term" value="C:cytosol"/>
    <property type="evidence" value="ECO:0007669"/>
    <property type="project" value="TreeGrafter"/>
</dbReference>
<accession>A0A927BYL1</accession>
<dbReference type="InterPro" id="IPR013785">
    <property type="entry name" value="Aldolase_TIM"/>
</dbReference>
<evidence type="ECO:0000313" key="3">
    <source>
        <dbReference type="Proteomes" id="UP000610558"/>
    </source>
</evidence>
<dbReference type="PANTHER" id="PTHR22893">
    <property type="entry name" value="NADH OXIDOREDUCTASE-RELATED"/>
    <property type="match status" value="1"/>
</dbReference>
<dbReference type="Proteomes" id="UP000610558">
    <property type="component" value="Unassembled WGS sequence"/>
</dbReference>
<dbReference type="GO" id="GO:0016491">
    <property type="term" value="F:oxidoreductase activity"/>
    <property type="evidence" value="ECO:0007669"/>
    <property type="project" value="InterPro"/>
</dbReference>
<dbReference type="AlphaFoldDB" id="A0A927BYL1"/>
<evidence type="ECO:0000313" key="2">
    <source>
        <dbReference type="EMBL" id="MBD2857424.1"/>
    </source>
</evidence>
<dbReference type="GO" id="GO:0010181">
    <property type="term" value="F:FMN binding"/>
    <property type="evidence" value="ECO:0007669"/>
    <property type="project" value="InterPro"/>
</dbReference>